<dbReference type="GO" id="GO:0003677">
    <property type="term" value="F:DNA binding"/>
    <property type="evidence" value="ECO:0007669"/>
    <property type="project" value="UniProtKB-KW"/>
</dbReference>
<dbReference type="OrthoDB" id="2593732at2759"/>
<evidence type="ECO:0000256" key="1">
    <source>
        <dbReference type="ARBA" id="ARBA00022723"/>
    </source>
</evidence>
<keyword evidence="6" id="KW-0539">Nucleus</keyword>
<evidence type="ECO:0000256" key="3">
    <source>
        <dbReference type="ARBA" id="ARBA00023015"/>
    </source>
</evidence>
<dbReference type="PANTHER" id="PTHR36206:SF12">
    <property type="entry name" value="ASPERCRYPTIN BIOSYNTHESIS CLUSTER-SPECIFIC TRANSCRIPTION REGULATOR ATNN-RELATED"/>
    <property type="match status" value="1"/>
</dbReference>
<dbReference type="SUPFAM" id="SSF57701">
    <property type="entry name" value="Zn2/Cys6 DNA-binding domain"/>
    <property type="match status" value="1"/>
</dbReference>
<keyword evidence="1" id="KW-0479">Metal-binding</keyword>
<dbReference type="GO" id="GO:0000981">
    <property type="term" value="F:DNA-binding transcription factor activity, RNA polymerase II-specific"/>
    <property type="evidence" value="ECO:0007669"/>
    <property type="project" value="InterPro"/>
</dbReference>
<evidence type="ECO:0000259" key="7">
    <source>
        <dbReference type="SMART" id="SM00066"/>
    </source>
</evidence>
<evidence type="ECO:0000313" key="9">
    <source>
        <dbReference type="Proteomes" id="UP000246702"/>
    </source>
</evidence>
<dbReference type="RefSeq" id="XP_025463388.1">
    <property type="nucleotide sequence ID" value="XM_025616541.1"/>
</dbReference>
<sequence length="529" mass="59738">MPRVAPEDRKRVYYPKTRTGCLTCKSVPQRRIKCGEERPACLRCTSTGRQCDGYRDPASHPSPSNVSARPLLARPLSTYHSLACDQERRSFQFFLEKTVPQLAGDFECAFWGRLLLQSVHHEPVIRHATVALGSLHEHFNCDAAPFRLGTDSPHTSFALRQYLRAMRCLMPTPSHSQPLDIYLISCILFACFEAMRDYYGPAITHITSGLNILSEIRNPSSTSTPLCIGRTPYVPIDILCGLFTRLQGQVIVTVHRIGAARCNLWPELVINLDQPIVFQSLADARETLEIYTYYYRQRSTELLYQTHPTDTTTTINPAITLRDTSLILLSHWSTALDTFLQQHTTILTPRERRAASVLQLRKIDCFVALDILQAAGEAEAGHHVQWDKYCPFFEQMVALGESIIPPPSSATKKTFSLDLSIIAAIFNVAVRCRDPVIRRRAVSVLRASAIQEGVWNSVVVAAIADKWIEIEEEGLGEVRCCADVPDEARLADFMPVFDVERPRAEVYFSWGEEKGRARGRGVRREVFTW</sequence>
<dbReference type="CDD" id="cd00067">
    <property type="entry name" value="GAL4"/>
    <property type="match status" value="1"/>
</dbReference>
<dbReference type="SMART" id="SM00066">
    <property type="entry name" value="GAL4"/>
    <property type="match status" value="1"/>
</dbReference>
<dbReference type="InterPro" id="IPR052360">
    <property type="entry name" value="Transcr_Regulatory_Proteins"/>
</dbReference>
<evidence type="ECO:0000313" key="8">
    <source>
        <dbReference type="EMBL" id="PWY73123.1"/>
    </source>
</evidence>
<dbReference type="AlphaFoldDB" id="A0A317VFG0"/>
<dbReference type="Pfam" id="PF00172">
    <property type="entry name" value="Zn_clus"/>
    <property type="match status" value="1"/>
</dbReference>
<dbReference type="GeneID" id="37118684"/>
<organism evidence="8 9">
    <name type="scientific">Aspergillus sclerotioniger CBS 115572</name>
    <dbReference type="NCBI Taxonomy" id="1450535"/>
    <lineage>
        <taxon>Eukaryota</taxon>
        <taxon>Fungi</taxon>
        <taxon>Dikarya</taxon>
        <taxon>Ascomycota</taxon>
        <taxon>Pezizomycotina</taxon>
        <taxon>Eurotiomycetes</taxon>
        <taxon>Eurotiomycetidae</taxon>
        <taxon>Eurotiales</taxon>
        <taxon>Aspergillaceae</taxon>
        <taxon>Aspergillus</taxon>
        <taxon>Aspergillus subgen. Circumdati</taxon>
    </lineage>
</organism>
<evidence type="ECO:0000256" key="6">
    <source>
        <dbReference type="ARBA" id="ARBA00023242"/>
    </source>
</evidence>
<evidence type="ECO:0000256" key="4">
    <source>
        <dbReference type="ARBA" id="ARBA00023125"/>
    </source>
</evidence>
<dbReference type="EMBL" id="MSFK01000032">
    <property type="protein sequence ID" value="PWY73123.1"/>
    <property type="molecule type" value="Genomic_DNA"/>
</dbReference>
<keyword evidence="2" id="KW-0862">Zinc</keyword>
<dbReference type="Proteomes" id="UP000246702">
    <property type="component" value="Unassembled WGS sequence"/>
</dbReference>
<protein>
    <recommendedName>
        <fullName evidence="7">Zn(2)-C6 fungal-type domain-containing protein</fullName>
    </recommendedName>
</protein>
<evidence type="ECO:0000256" key="2">
    <source>
        <dbReference type="ARBA" id="ARBA00022833"/>
    </source>
</evidence>
<keyword evidence="5" id="KW-0804">Transcription</keyword>
<dbReference type="PANTHER" id="PTHR36206">
    <property type="entry name" value="ASPERCRYPTIN BIOSYNTHESIS CLUSTER-SPECIFIC TRANSCRIPTION REGULATOR ATNN-RELATED"/>
    <property type="match status" value="1"/>
</dbReference>
<feature type="domain" description="Zn(2)-C6 fungal-type" evidence="7">
    <location>
        <begin position="15"/>
        <end position="62"/>
    </location>
</feature>
<accession>A0A317VFG0</accession>
<reference evidence="8 9" key="1">
    <citation type="submission" date="2016-12" db="EMBL/GenBank/DDBJ databases">
        <title>The genomes of Aspergillus section Nigri reveals drivers in fungal speciation.</title>
        <authorList>
            <consortium name="DOE Joint Genome Institute"/>
            <person name="Vesth T.C."/>
            <person name="Nybo J."/>
            <person name="Theobald S."/>
            <person name="Brandl J."/>
            <person name="Frisvad J.C."/>
            <person name="Nielsen K.F."/>
            <person name="Lyhne E.K."/>
            <person name="Kogle M.E."/>
            <person name="Kuo A."/>
            <person name="Riley R."/>
            <person name="Clum A."/>
            <person name="Nolan M."/>
            <person name="Lipzen A."/>
            <person name="Salamov A."/>
            <person name="Henrissat B."/>
            <person name="Wiebenga A."/>
            <person name="De Vries R.P."/>
            <person name="Grigoriev I.V."/>
            <person name="Mortensen U.H."/>
            <person name="Andersen M.R."/>
            <person name="Baker S.E."/>
        </authorList>
    </citation>
    <scope>NUCLEOTIDE SEQUENCE [LARGE SCALE GENOMIC DNA]</scope>
    <source>
        <strain evidence="8 9">CBS 115572</strain>
    </source>
</reference>
<evidence type="ECO:0000256" key="5">
    <source>
        <dbReference type="ARBA" id="ARBA00023163"/>
    </source>
</evidence>
<dbReference type="GO" id="GO:0009893">
    <property type="term" value="P:positive regulation of metabolic process"/>
    <property type="evidence" value="ECO:0007669"/>
    <property type="project" value="UniProtKB-ARBA"/>
</dbReference>
<dbReference type="GO" id="GO:0008270">
    <property type="term" value="F:zinc ion binding"/>
    <property type="evidence" value="ECO:0007669"/>
    <property type="project" value="InterPro"/>
</dbReference>
<keyword evidence="9" id="KW-1185">Reference proteome</keyword>
<proteinExistence type="predicted"/>
<dbReference type="Gene3D" id="4.10.240.10">
    <property type="entry name" value="Zn(2)-C6 fungal-type DNA-binding domain"/>
    <property type="match status" value="1"/>
</dbReference>
<comment type="caution">
    <text evidence="8">The sequence shown here is derived from an EMBL/GenBank/DDBJ whole genome shotgun (WGS) entry which is preliminary data.</text>
</comment>
<dbReference type="InterPro" id="IPR036864">
    <property type="entry name" value="Zn2-C6_fun-type_DNA-bd_sf"/>
</dbReference>
<dbReference type="InterPro" id="IPR001138">
    <property type="entry name" value="Zn2Cys6_DnaBD"/>
</dbReference>
<name>A0A317VFG0_9EURO</name>
<gene>
    <name evidence="8" type="ORF">BO94DRAFT_607606</name>
</gene>
<keyword evidence="3" id="KW-0805">Transcription regulation</keyword>
<keyword evidence="4" id="KW-0238">DNA-binding</keyword>
<dbReference type="STRING" id="1450535.A0A317VFG0"/>